<protein>
    <submittedName>
        <fullName evidence="3">Ca-activated chloride channel family protein</fullName>
    </submittedName>
</protein>
<evidence type="ECO:0000259" key="2">
    <source>
        <dbReference type="PROSITE" id="PS50234"/>
    </source>
</evidence>
<feature type="transmembrane region" description="Helical" evidence="1">
    <location>
        <begin position="326"/>
        <end position="344"/>
    </location>
</feature>
<organism evidence="3 4">
    <name type="scientific">Ruania alba</name>
    <dbReference type="NCBI Taxonomy" id="648782"/>
    <lineage>
        <taxon>Bacteria</taxon>
        <taxon>Bacillati</taxon>
        <taxon>Actinomycetota</taxon>
        <taxon>Actinomycetes</taxon>
        <taxon>Micrococcales</taxon>
        <taxon>Ruaniaceae</taxon>
        <taxon>Ruania</taxon>
    </lineage>
</organism>
<dbReference type="Gene3D" id="3.40.50.410">
    <property type="entry name" value="von Willebrand factor, type A domain"/>
    <property type="match status" value="1"/>
</dbReference>
<keyword evidence="4" id="KW-1185">Reference proteome</keyword>
<feature type="domain" description="VWFA" evidence="2">
    <location>
        <begin position="100"/>
        <end position="303"/>
    </location>
</feature>
<dbReference type="RefSeq" id="WP_089773437.1">
    <property type="nucleotide sequence ID" value="NZ_FNTX01000002.1"/>
</dbReference>
<dbReference type="Proteomes" id="UP000199220">
    <property type="component" value="Unassembled WGS sequence"/>
</dbReference>
<dbReference type="SMART" id="SM00327">
    <property type="entry name" value="VWA"/>
    <property type="match status" value="1"/>
</dbReference>
<feature type="transmembrane region" description="Helical" evidence="1">
    <location>
        <begin position="6"/>
        <end position="28"/>
    </location>
</feature>
<evidence type="ECO:0000256" key="1">
    <source>
        <dbReference type="SAM" id="Phobius"/>
    </source>
</evidence>
<keyword evidence="1" id="KW-1133">Transmembrane helix</keyword>
<accession>A0A1H5KWF5</accession>
<dbReference type="EMBL" id="FNTX01000002">
    <property type="protein sequence ID" value="SEE69156.1"/>
    <property type="molecule type" value="Genomic_DNA"/>
</dbReference>
<dbReference type="SUPFAM" id="SSF53300">
    <property type="entry name" value="vWA-like"/>
    <property type="match status" value="1"/>
</dbReference>
<dbReference type="STRING" id="648782.SAMN04488554_2487"/>
<keyword evidence="1" id="KW-0472">Membrane</keyword>
<dbReference type="PROSITE" id="PS50234">
    <property type="entry name" value="VWFA"/>
    <property type="match status" value="1"/>
</dbReference>
<dbReference type="OrthoDB" id="4623238at2"/>
<feature type="transmembrane region" description="Helical" evidence="1">
    <location>
        <begin position="63"/>
        <end position="84"/>
    </location>
</feature>
<proteinExistence type="predicted"/>
<dbReference type="InterPro" id="IPR002035">
    <property type="entry name" value="VWF_A"/>
</dbReference>
<reference evidence="4" key="1">
    <citation type="submission" date="2016-10" db="EMBL/GenBank/DDBJ databases">
        <authorList>
            <person name="Varghese N."/>
            <person name="Submissions S."/>
        </authorList>
    </citation>
    <scope>NUCLEOTIDE SEQUENCE [LARGE SCALE GENOMIC DNA]</scope>
    <source>
        <strain evidence="4">DSM 21368</strain>
    </source>
</reference>
<dbReference type="AlphaFoldDB" id="A0A1H5KWF5"/>
<sequence>MVSSVLLHPWALWVVLGVVLVALVLGWFARAAKQEKRQVTWVANAGYLPDLPSFKSRLSRYRVFLLCLAVVLFGSSIATGFLVARPVDREVRSEELATRDIVLCLDVSGSMIEYDTEIVQRFLELLPSFHGERIALSIYNSTSRTVFPLTDDYTLVEEQLTEAAEALDFDVDSLDDYSYDAAALDRLLQFLAGTEGLGQDASSLVGDGLATCALAFDLEDEERSRSIIMATDNEVFGEPLYTLPEAADLVAERDITLHGFYAGAVTPDSAAQQKEYQDAVEAHGGLFYASDDPDAVSGIVDEISAQQAAELDADADVIITDRPEKYFAALMGLIGLYLLAVWRLRA</sequence>
<gene>
    <name evidence="3" type="ORF">SAMN04488554_2487</name>
</gene>
<evidence type="ECO:0000313" key="4">
    <source>
        <dbReference type="Proteomes" id="UP000199220"/>
    </source>
</evidence>
<name>A0A1H5KWF5_9MICO</name>
<evidence type="ECO:0000313" key="3">
    <source>
        <dbReference type="EMBL" id="SEE69156.1"/>
    </source>
</evidence>
<dbReference type="InterPro" id="IPR036465">
    <property type="entry name" value="vWFA_dom_sf"/>
</dbReference>
<keyword evidence="1" id="KW-0812">Transmembrane</keyword>